<protein>
    <submittedName>
        <fullName evidence="1">Uncharacterized protein</fullName>
    </submittedName>
</protein>
<dbReference type="AlphaFoldDB" id="A0A0A9HHF0"/>
<evidence type="ECO:0000313" key="1">
    <source>
        <dbReference type="EMBL" id="JAE36157.1"/>
    </source>
</evidence>
<accession>A0A0A9HHF0</accession>
<dbReference type="EMBL" id="GBRH01161739">
    <property type="protein sequence ID" value="JAE36157.1"/>
    <property type="molecule type" value="Transcribed_RNA"/>
</dbReference>
<name>A0A0A9HHF0_ARUDO</name>
<sequence length="103" mass="11034">MYSSNKEIFPEAPAISLLKLSSTATFTSPSTSVSSGTCDAKASSKVTRFSSCITKPCDLSSALEVLCNEFITLGPSKERSLVDFELVSILLDSLLAMESSKRE</sequence>
<reference evidence="1" key="2">
    <citation type="journal article" date="2015" name="Data Brief">
        <title>Shoot transcriptome of the giant reed, Arundo donax.</title>
        <authorList>
            <person name="Barrero R.A."/>
            <person name="Guerrero F.D."/>
            <person name="Moolhuijzen P."/>
            <person name="Goolsby J.A."/>
            <person name="Tidwell J."/>
            <person name="Bellgard S.E."/>
            <person name="Bellgard M.I."/>
        </authorList>
    </citation>
    <scope>NUCLEOTIDE SEQUENCE</scope>
    <source>
        <tissue evidence="1">Shoot tissue taken approximately 20 cm above the soil surface</tissue>
    </source>
</reference>
<reference evidence="1" key="1">
    <citation type="submission" date="2014-09" db="EMBL/GenBank/DDBJ databases">
        <authorList>
            <person name="Magalhaes I.L.F."/>
            <person name="Oliveira U."/>
            <person name="Santos F.R."/>
            <person name="Vidigal T.H.D.A."/>
            <person name="Brescovit A.D."/>
            <person name="Santos A.J."/>
        </authorList>
    </citation>
    <scope>NUCLEOTIDE SEQUENCE</scope>
    <source>
        <tissue evidence="1">Shoot tissue taken approximately 20 cm above the soil surface</tissue>
    </source>
</reference>
<proteinExistence type="predicted"/>
<organism evidence="1">
    <name type="scientific">Arundo donax</name>
    <name type="common">Giant reed</name>
    <name type="synonym">Donax arundinaceus</name>
    <dbReference type="NCBI Taxonomy" id="35708"/>
    <lineage>
        <taxon>Eukaryota</taxon>
        <taxon>Viridiplantae</taxon>
        <taxon>Streptophyta</taxon>
        <taxon>Embryophyta</taxon>
        <taxon>Tracheophyta</taxon>
        <taxon>Spermatophyta</taxon>
        <taxon>Magnoliopsida</taxon>
        <taxon>Liliopsida</taxon>
        <taxon>Poales</taxon>
        <taxon>Poaceae</taxon>
        <taxon>PACMAD clade</taxon>
        <taxon>Arundinoideae</taxon>
        <taxon>Arundineae</taxon>
        <taxon>Arundo</taxon>
    </lineage>
</organism>